<dbReference type="InterPro" id="IPR008467">
    <property type="entry name" value="Dynein1_light_intermed_chain"/>
</dbReference>
<evidence type="ECO:0000313" key="13">
    <source>
        <dbReference type="EMBL" id="KAJ5068872.1"/>
    </source>
</evidence>
<feature type="region of interest" description="Disordered" evidence="12">
    <location>
        <begin position="318"/>
        <end position="338"/>
    </location>
</feature>
<gene>
    <name evidence="13" type="ORF">M0811_12178</name>
</gene>
<evidence type="ECO:0000256" key="5">
    <source>
        <dbReference type="ARBA" id="ARBA00022701"/>
    </source>
</evidence>
<evidence type="ECO:0000256" key="2">
    <source>
        <dbReference type="ARBA" id="ARBA00006831"/>
    </source>
</evidence>
<proteinExistence type="inferred from homology"/>
<keyword evidence="6 11" id="KW-0547">Nucleotide-binding</keyword>
<protein>
    <recommendedName>
        <fullName evidence="11">Dynein light intermediate chain</fullName>
    </recommendedName>
</protein>
<evidence type="ECO:0000256" key="9">
    <source>
        <dbReference type="ARBA" id="ARBA00023175"/>
    </source>
</evidence>
<reference evidence="13" key="1">
    <citation type="submission" date="2022-10" db="EMBL/GenBank/DDBJ databases">
        <title>Novel sulphate-reducing endosymbionts in the free-living metamonad Anaeramoeba.</title>
        <authorList>
            <person name="Jerlstrom-Hultqvist J."/>
            <person name="Cepicka I."/>
            <person name="Gallot-Lavallee L."/>
            <person name="Salas-Leiva D."/>
            <person name="Curtis B.A."/>
            <person name="Zahonova K."/>
            <person name="Pipaliya S."/>
            <person name="Dacks J."/>
            <person name="Roger A.J."/>
        </authorList>
    </citation>
    <scope>NUCLEOTIDE SEQUENCE</scope>
    <source>
        <strain evidence="13">BMAN</strain>
    </source>
</reference>
<dbReference type="AlphaFoldDB" id="A0A9Q0L9M3"/>
<dbReference type="Proteomes" id="UP001149090">
    <property type="component" value="Unassembled WGS sequence"/>
</dbReference>
<dbReference type="GO" id="GO:0045504">
    <property type="term" value="F:dynein heavy chain binding"/>
    <property type="evidence" value="ECO:0007669"/>
    <property type="project" value="TreeGrafter"/>
</dbReference>
<dbReference type="Pfam" id="PF05783">
    <property type="entry name" value="DLIC"/>
    <property type="match status" value="1"/>
</dbReference>
<keyword evidence="5 11" id="KW-0493">Microtubule</keyword>
<feature type="region of interest" description="Disordered" evidence="12">
    <location>
        <begin position="414"/>
        <end position="437"/>
    </location>
</feature>
<evidence type="ECO:0000256" key="12">
    <source>
        <dbReference type="SAM" id="MobiDB-lite"/>
    </source>
</evidence>
<evidence type="ECO:0000256" key="3">
    <source>
        <dbReference type="ARBA" id="ARBA00022448"/>
    </source>
</evidence>
<organism evidence="13 14">
    <name type="scientific">Anaeramoeba ignava</name>
    <name type="common">Anaerobic marine amoeba</name>
    <dbReference type="NCBI Taxonomy" id="1746090"/>
    <lineage>
        <taxon>Eukaryota</taxon>
        <taxon>Metamonada</taxon>
        <taxon>Anaeramoebidae</taxon>
        <taxon>Anaeramoeba</taxon>
    </lineage>
</organism>
<comment type="caution">
    <text evidence="13">The sequence shown here is derived from an EMBL/GenBank/DDBJ whole genome shotgun (WGS) entry which is preliminary data.</text>
</comment>
<keyword evidence="8 11" id="KW-0243">Dynein</keyword>
<dbReference type="PANTHER" id="PTHR12688:SF0">
    <property type="entry name" value="DYNEIN LIGHT INTERMEDIATE CHAIN"/>
    <property type="match status" value="1"/>
</dbReference>
<dbReference type="EMBL" id="JAPDFW010000112">
    <property type="protein sequence ID" value="KAJ5068872.1"/>
    <property type="molecule type" value="Genomic_DNA"/>
</dbReference>
<dbReference type="GO" id="GO:0005524">
    <property type="term" value="F:ATP binding"/>
    <property type="evidence" value="ECO:0007669"/>
    <property type="project" value="UniProtKB-KW"/>
</dbReference>
<evidence type="ECO:0000256" key="7">
    <source>
        <dbReference type="ARBA" id="ARBA00022840"/>
    </source>
</evidence>
<dbReference type="GO" id="GO:0005813">
    <property type="term" value="C:centrosome"/>
    <property type="evidence" value="ECO:0007669"/>
    <property type="project" value="TreeGrafter"/>
</dbReference>
<evidence type="ECO:0000313" key="14">
    <source>
        <dbReference type="Proteomes" id="UP001149090"/>
    </source>
</evidence>
<dbReference type="InterPro" id="IPR022780">
    <property type="entry name" value="Dynein_light_int_chain"/>
</dbReference>
<dbReference type="OMA" id="RCNIWIL"/>
<evidence type="ECO:0000256" key="8">
    <source>
        <dbReference type="ARBA" id="ARBA00023017"/>
    </source>
</evidence>
<accession>A0A9Q0L9M3</accession>
<evidence type="ECO:0000256" key="4">
    <source>
        <dbReference type="ARBA" id="ARBA00022490"/>
    </source>
</evidence>
<comment type="function">
    <text evidence="11">Acts as one of several non-catalytic accessory components of the cytoplasmic dynein 1 complex that are thought to be involved in linking dynein to cargos and to adapter proteins that regulate dynein function. Cytoplasmic dynein 1 acts as a motor for the intracellular retrograde motility of vesicles and organelles along microtubules. May play a role in binding dynein to membranous organelles or chromosomes.</text>
</comment>
<evidence type="ECO:0000256" key="11">
    <source>
        <dbReference type="RuleBase" id="RU366047"/>
    </source>
</evidence>
<name>A0A9Q0L9M3_ANAIG</name>
<keyword evidence="9 11" id="KW-0505">Motor protein</keyword>
<dbReference type="GO" id="GO:0007018">
    <property type="term" value="P:microtubule-based movement"/>
    <property type="evidence" value="ECO:0007669"/>
    <property type="project" value="InterPro"/>
</dbReference>
<dbReference type="GO" id="GO:0005868">
    <property type="term" value="C:cytoplasmic dynein complex"/>
    <property type="evidence" value="ECO:0007669"/>
    <property type="project" value="UniProtKB-UniRule"/>
</dbReference>
<evidence type="ECO:0000256" key="1">
    <source>
        <dbReference type="ARBA" id="ARBA00004245"/>
    </source>
</evidence>
<comment type="similarity">
    <text evidence="2 11">Belongs to the dynein light intermediate chain family.</text>
</comment>
<keyword evidence="14" id="KW-1185">Reference proteome</keyword>
<dbReference type="Gene3D" id="3.40.50.300">
    <property type="entry name" value="P-loop containing nucleotide triphosphate hydrolases"/>
    <property type="match status" value="1"/>
</dbReference>
<keyword evidence="4 11" id="KW-0963">Cytoplasm</keyword>
<dbReference type="GO" id="GO:0005874">
    <property type="term" value="C:microtubule"/>
    <property type="evidence" value="ECO:0007669"/>
    <property type="project" value="UniProtKB-KW"/>
</dbReference>
<dbReference type="GO" id="GO:0000226">
    <property type="term" value="P:microtubule cytoskeleton organization"/>
    <property type="evidence" value="ECO:0007669"/>
    <property type="project" value="TreeGrafter"/>
</dbReference>
<keyword evidence="3 11" id="KW-0813">Transport</keyword>
<comment type="subunit">
    <text evidence="11">Homodimer. The cytoplasmic dynein 1 complex consists of two catalytic heavy chains (HCs) and a number of non-catalytic subunits presented by intermediate chains (ICs).</text>
</comment>
<comment type="subcellular location">
    <subcellularLocation>
        <location evidence="1 11">Cytoplasm</location>
        <location evidence="1 11">Cytoskeleton</location>
    </subcellularLocation>
</comment>
<dbReference type="InterPro" id="IPR027417">
    <property type="entry name" value="P-loop_NTPase"/>
</dbReference>
<dbReference type="PANTHER" id="PTHR12688">
    <property type="entry name" value="DYNEIN LIGHT INTERMEDIATE CHAIN"/>
    <property type="match status" value="1"/>
</dbReference>
<dbReference type="OrthoDB" id="27603at2759"/>
<dbReference type="SUPFAM" id="SSF52540">
    <property type="entry name" value="P-loop containing nucleoside triphosphate hydrolases"/>
    <property type="match status" value="1"/>
</dbReference>
<keyword evidence="10 11" id="KW-0206">Cytoskeleton</keyword>
<evidence type="ECO:0000256" key="10">
    <source>
        <dbReference type="ARBA" id="ARBA00023212"/>
    </source>
</evidence>
<feature type="compositionally biased region" description="Basic residues" evidence="12">
    <location>
        <begin position="418"/>
        <end position="430"/>
    </location>
</feature>
<keyword evidence="7 11" id="KW-0067">ATP-binding</keyword>
<evidence type="ECO:0000256" key="6">
    <source>
        <dbReference type="ARBA" id="ARBA00022741"/>
    </source>
</evidence>
<sequence>MSVRFETVETETGIWEKILNEVRARKTKTLDTTTLVVLGKKSSGKSTFLSRFCERDKNEFREGIALDYSYLEVRSNEDDIEDVVSRTDIWQLENGEVHKDLLQFSITPNTAKNLVVVIMLDLSDVWNLLSDLEYWLKIVEYAMGKVFSYAMNEQEMKNRLVSLWKSYKEPDGEKKSFSTPKTIIQPKLSKLSKETIIELPKDVLIHNLGIPIIVACSKSDMISDYERKYRFTDSIWSYVQAKIRRMCLNYGAGLVYISGKEDYNLSIFKDYILHLLYGFEFNYKAQIIERERIFIPIGWDSDAKIKLLTMNTNELNESTPYNEAIPNTKPKEKTEEQTSEVVCLDDQEFLKVMSEELTTTTSSPTSPFKPISKTPIKPILKSSHLTSKMYTTPKKTTLSQTSFDSTDVTKQLQERLKSSTKKRDSRHSNRSSRTDTFNQFFQDVLSDKKKGRDEIRKNVEKELNRFKNN</sequence>